<evidence type="ECO:0000313" key="16">
    <source>
        <dbReference type="Proteomes" id="UP000515756"/>
    </source>
</evidence>
<evidence type="ECO:0000256" key="2">
    <source>
        <dbReference type="PROSITE-ProRule" id="PRU00335"/>
    </source>
</evidence>
<evidence type="ECO:0000313" key="5">
    <source>
        <dbReference type="EMBL" id="BBQ29182.1"/>
    </source>
</evidence>
<evidence type="ECO:0000256" key="1">
    <source>
        <dbReference type="ARBA" id="ARBA00023125"/>
    </source>
</evidence>
<dbReference type="InterPro" id="IPR050109">
    <property type="entry name" value="HTH-type_TetR-like_transc_reg"/>
</dbReference>
<reference evidence="12 19" key="9">
    <citation type="submission" date="2023-12" db="EMBL/GenBank/DDBJ databases">
        <title>Characterization of antibiotic resistance in Aeromonas spp. in hospital effluent.</title>
        <authorList>
            <person name="Negoseki B.R.S."/>
            <person name="Krul D."/>
            <person name="Siqueira A.C."/>
            <person name="Almeida M."/>
            <person name="Mesa D."/>
            <person name="Conte D."/>
            <person name="Dalla-Costa L.M."/>
        </authorList>
    </citation>
    <scope>NUCLEOTIDE SEQUENCE [LARGE SCALE GENOMIC DNA]</scope>
    <source>
        <strain evidence="12 19">36v</strain>
    </source>
</reference>
<reference evidence="14" key="7">
    <citation type="submission" date="2023-04" db="EMBL/GenBank/DDBJ databases">
        <title>Whole Genome Sequence of Multi-drug resistant Aeromonas caviae as a gut pathogen in newborn.</title>
        <authorList>
            <person name="Jadhav S.V."/>
            <person name="Saroj S.D."/>
            <person name="Saha U.B."/>
            <person name="Sen S."/>
            <person name="Kher A."/>
        </authorList>
    </citation>
    <scope>NUCLEOTIDE SEQUENCE</scope>
    <source>
        <strain evidence="14">SVJ23</strain>
    </source>
</reference>
<dbReference type="Pfam" id="PF00440">
    <property type="entry name" value="TetR_N"/>
    <property type="match status" value="1"/>
</dbReference>
<dbReference type="GO" id="GO:0003700">
    <property type="term" value="F:DNA-binding transcription factor activity"/>
    <property type="evidence" value="ECO:0007669"/>
    <property type="project" value="TreeGrafter"/>
</dbReference>
<evidence type="ECO:0000313" key="15">
    <source>
        <dbReference type="EMBL" id="WFF97253.1"/>
    </source>
</evidence>
<dbReference type="Proteomes" id="UP000266778">
    <property type="component" value="Chromosome"/>
</dbReference>
<dbReference type="EMBL" id="BPOP01000014">
    <property type="protein sequence ID" value="GJB91704.1"/>
    <property type="molecule type" value="Genomic_DNA"/>
</dbReference>
<reference evidence="5 16" key="2">
    <citation type="submission" date="2019-12" db="EMBL/GenBank/DDBJ databases">
        <title>complete genome sequences of Aeromonas caviae str. WP2-W18-ESBL-01 isolated from wastewater treatment plant effluent.</title>
        <authorList>
            <person name="Sekizuka T."/>
            <person name="Itokawa K."/>
            <person name="Yatsu K."/>
            <person name="Inamine Y."/>
            <person name="Kuroda M."/>
        </authorList>
    </citation>
    <scope>NUCLEOTIDE SEQUENCE [LARGE SCALE GENOMIC DNA]</scope>
    <source>
        <strain evidence="5 16">WP2-W18-ESBL-01</strain>
    </source>
</reference>
<organism evidence="10 18">
    <name type="scientific">Aeromonas caviae</name>
    <name type="common">Aeromonas punctata</name>
    <dbReference type="NCBI Taxonomy" id="648"/>
    <lineage>
        <taxon>Bacteria</taxon>
        <taxon>Pseudomonadati</taxon>
        <taxon>Pseudomonadota</taxon>
        <taxon>Gammaproteobacteria</taxon>
        <taxon>Aeromonadales</taxon>
        <taxon>Aeromonadaceae</taxon>
        <taxon>Aeromonas</taxon>
    </lineage>
</organism>
<evidence type="ECO:0000313" key="4">
    <source>
        <dbReference type="EMBL" id="AXB05707.1"/>
    </source>
</evidence>
<dbReference type="EMBL" id="BPNN01000082">
    <property type="protein sequence ID" value="GJA65260.1"/>
    <property type="molecule type" value="Genomic_DNA"/>
</dbReference>
<dbReference type="Proteomes" id="UP000737420">
    <property type="component" value="Unassembled WGS sequence"/>
</dbReference>
<dbReference type="EMBL" id="CP120942">
    <property type="protein sequence ID" value="WFF97253.1"/>
    <property type="molecule type" value="Genomic_DNA"/>
</dbReference>
<dbReference type="Gene3D" id="1.10.357.10">
    <property type="entry name" value="Tetracycline Repressor, domain 2"/>
    <property type="match status" value="1"/>
</dbReference>
<dbReference type="PROSITE" id="PS50977">
    <property type="entry name" value="HTH_TETR_2"/>
    <property type="match status" value="1"/>
</dbReference>
<feature type="DNA-binding region" description="H-T-H motif" evidence="2">
    <location>
        <begin position="36"/>
        <end position="55"/>
    </location>
</feature>
<name>A0A081LR98_AERCA</name>
<dbReference type="Proteomes" id="UP001304847">
    <property type="component" value="Unassembled WGS sequence"/>
</dbReference>
<dbReference type="SUPFAM" id="SSF48498">
    <property type="entry name" value="Tetracyclin repressor-like, C-terminal domain"/>
    <property type="match status" value="1"/>
</dbReference>
<dbReference type="Proteomes" id="UP000887009">
    <property type="component" value="Unassembled WGS sequence"/>
</dbReference>
<dbReference type="InterPro" id="IPR001647">
    <property type="entry name" value="HTH_TetR"/>
</dbReference>
<reference evidence="13" key="3">
    <citation type="submission" date="2020-12" db="EMBL/GenBank/DDBJ databases">
        <title>GES Beta-lactamases isolated from hospital effluents in Brazil.</title>
        <authorList>
            <person name="Conte D."/>
            <person name="Mesa D."/>
            <person name="Palmeiro J.K."/>
            <person name="Dalla-Costa L.M."/>
        </authorList>
    </citation>
    <scope>NUCLEOTIDE SEQUENCE [LARGE SCALE GENOMIC DNA]</scope>
    <source>
        <strain evidence="13">Aero21</strain>
    </source>
</reference>
<evidence type="ECO:0000313" key="8">
    <source>
        <dbReference type="EMBL" id="GJA65260.1"/>
    </source>
</evidence>
<evidence type="ECO:0000313" key="10">
    <source>
        <dbReference type="EMBL" id="MDH1899400.1"/>
    </source>
</evidence>
<dbReference type="Proteomes" id="UP000886939">
    <property type="component" value="Unassembled WGS sequence"/>
</dbReference>
<dbReference type="AlphaFoldDB" id="A0A081LR98"/>
<dbReference type="Proteomes" id="UP001163285">
    <property type="component" value="Chromosome"/>
</dbReference>
<evidence type="ECO:0000259" key="3">
    <source>
        <dbReference type="PROSITE" id="PS50977"/>
    </source>
</evidence>
<accession>A0A081LR98</accession>
<dbReference type="Proteomes" id="UP000515756">
    <property type="component" value="Chromosome"/>
</dbReference>
<dbReference type="EMBL" id="CP110176">
    <property type="protein sequence ID" value="UZC85943.1"/>
    <property type="molecule type" value="Genomic_DNA"/>
</dbReference>
<evidence type="ECO:0000313" key="18">
    <source>
        <dbReference type="Proteomes" id="UP001160758"/>
    </source>
</evidence>
<gene>
    <name evidence="4" type="ORF">C1C91_12535</name>
    <name evidence="13" type="ORF">JC965_02935</name>
    <name evidence="6" type="ORF">KAM343_33770</name>
    <name evidence="7" type="ORF">KAM348_01550</name>
    <name evidence="8" type="ORF">KAM351_38710</name>
    <name evidence="9" type="ORF">KAM382_17650</name>
    <name evidence="10" type="ORF">N5I07_17895</name>
    <name evidence="14" type="ORF">OJY61_19255</name>
    <name evidence="15" type="ORF">P5S46_16550</name>
    <name evidence="11" type="ORF">SJS77_00940</name>
    <name evidence="12" type="ORF">VCX44_14460</name>
    <name evidence="5" type="ORF">WP2W18E01_07640</name>
</gene>
<evidence type="ECO:0000313" key="6">
    <source>
        <dbReference type="EMBL" id="GJA42581.1"/>
    </source>
</evidence>
<evidence type="ECO:0000313" key="12">
    <source>
        <dbReference type="EMBL" id="MEA9436976.1"/>
    </source>
</evidence>
<evidence type="ECO:0000313" key="13">
    <source>
        <dbReference type="EMBL" id="QQA61509.1"/>
    </source>
</evidence>
<dbReference type="EMBL" id="BPNI01000089">
    <property type="protein sequence ID" value="GJA42581.1"/>
    <property type="molecule type" value="Genomic_DNA"/>
</dbReference>
<protein>
    <submittedName>
        <fullName evidence="5">TetR family transcriptional regulator</fullName>
    </submittedName>
    <submittedName>
        <fullName evidence="10">TetR/AcrR family transcriptional regulator</fullName>
    </submittedName>
</protein>
<dbReference type="Proteomes" id="UP000886934">
    <property type="component" value="Unassembled WGS sequence"/>
</dbReference>
<evidence type="ECO:0000313" key="7">
    <source>
        <dbReference type="EMBL" id="GJA52732.1"/>
    </source>
</evidence>
<dbReference type="Proteomes" id="UP001218423">
    <property type="component" value="Chromosome"/>
</dbReference>
<dbReference type="EMBL" id="JAOCFT010000001">
    <property type="protein sequence ID" value="MDH1899400.1"/>
    <property type="molecule type" value="Genomic_DNA"/>
</dbReference>
<dbReference type="Proteomes" id="UP001277183">
    <property type="component" value="Unassembled WGS sequence"/>
</dbReference>
<evidence type="ECO:0000313" key="17">
    <source>
        <dbReference type="Proteomes" id="UP000737420"/>
    </source>
</evidence>
<reference evidence="11" key="8">
    <citation type="submission" date="2023-11" db="EMBL/GenBank/DDBJ databases">
        <title>WGS of Aeromonas in Northern Israel.</title>
        <authorList>
            <person name="Hershko Y."/>
        </authorList>
    </citation>
    <scope>NUCLEOTIDE SEQUENCE</scope>
    <source>
        <strain evidence="11">77416</strain>
    </source>
</reference>
<dbReference type="EMBL" id="AP021927">
    <property type="protein sequence ID" value="BBQ29182.1"/>
    <property type="molecule type" value="Genomic_DNA"/>
</dbReference>
<evidence type="ECO:0000313" key="9">
    <source>
        <dbReference type="EMBL" id="GJB91704.1"/>
    </source>
</evidence>
<dbReference type="PANTHER" id="PTHR30055:SF233">
    <property type="entry name" value="REGULATORY PROTEIN TETR"/>
    <property type="match status" value="1"/>
</dbReference>
<dbReference type="EMBL" id="CP065937">
    <property type="protein sequence ID" value="QQA61509.1"/>
    <property type="molecule type" value="Genomic_DNA"/>
</dbReference>
<dbReference type="InterPro" id="IPR036271">
    <property type="entry name" value="Tet_transcr_reg_TetR-rel_C_sf"/>
</dbReference>
<keyword evidence="1 2" id="KW-0238">DNA-binding</keyword>
<sequence>MEKRRPGRPVGRSDIRDKLLAAARERFLNTPYSKVTTREIAELAGSNLAMIHYYFGSKEGLYKAVLGDVAEPLEQAWHDESSNRSLTDLLNTYYQVMAPNSELTSAISSALSTEKSPGRDFVLSRLLDRQLPQFDALLESMRSNGQLADNLDPEMLKISFLSMMWQPFVMKDLYEQVFGLTVDEHFMSRLAAHNCRLMENGLRGALN</sequence>
<reference evidence="10" key="5">
    <citation type="submission" date="2022-09" db="EMBL/GenBank/DDBJ databases">
        <title>Intensive care unit water sources are persistently colonized with multi-drug resistant bacteria and are the site of extensive horizontal gene transfer of antibiotic resistance genes.</title>
        <authorList>
            <person name="Diorio-Toth L."/>
        </authorList>
    </citation>
    <scope>NUCLEOTIDE SEQUENCE</scope>
    <source>
        <strain evidence="10">GD03796</strain>
    </source>
</reference>
<dbReference type="EMBL" id="JAWZVU010000006">
    <property type="protein sequence ID" value="MDX7719052.1"/>
    <property type="molecule type" value="Genomic_DNA"/>
</dbReference>
<dbReference type="KEGG" id="acav:VI35_16785"/>
<dbReference type="EMBL" id="JAYGOJ010000078">
    <property type="protein sequence ID" value="MEA9436976.1"/>
    <property type="molecule type" value="Genomic_DNA"/>
</dbReference>
<dbReference type="PANTHER" id="PTHR30055">
    <property type="entry name" value="HTH-TYPE TRANSCRIPTIONAL REGULATOR RUTR"/>
    <property type="match status" value="1"/>
</dbReference>
<feature type="domain" description="HTH tetR-type" evidence="3">
    <location>
        <begin position="13"/>
        <end position="73"/>
    </location>
</feature>
<reference evidence="6 17" key="4">
    <citation type="submission" date="2021-07" db="EMBL/GenBank/DDBJ databases">
        <title>Draft genome sequence of carbapenem-resistant Aeromonas spp. in Japan.</title>
        <authorList>
            <person name="Maehana S."/>
            <person name="Suzuki M."/>
            <person name="Kitasato H."/>
        </authorList>
    </citation>
    <scope>NUCLEOTIDE SEQUENCE [LARGE SCALE GENOMIC DNA]</scope>
    <source>
        <strain evidence="6">KAM343</strain>
        <strain evidence="7">KAM348</strain>
        <strain evidence="8">KAM351</strain>
        <strain evidence="9 17">KAM382</strain>
    </source>
</reference>
<proteinExistence type="predicted"/>
<reference evidence="4" key="1">
    <citation type="journal article" date="2019" name="J Environ">
        <title>Genetic characterization and potential molecular dissemination mechanism of tet (31) gene in Aeromonas caviae from an oxytetracycline wastewater treatment system.</title>
        <authorList>
            <person name="Shi Y."/>
            <person name="Tian Z."/>
            <person name="Leclercq S.O."/>
            <person name="Zhang H."/>
            <person name="Yang M."/>
            <person name="Zhang Y."/>
        </authorList>
    </citation>
    <scope>NUCLEOTIDE SEQUENCE</scope>
    <source>
        <strain evidence="4">T25-39</strain>
    </source>
</reference>
<dbReference type="EMBL" id="BPNL01000001">
    <property type="protein sequence ID" value="GJA52732.1"/>
    <property type="molecule type" value="Genomic_DNA"/>
</dbReference>
<evidence type="ECO:0000313" key="11">
    <source>
        <dbReference type="EMBL" id="MDX7719052.1"/>
    </source>
</evidence>
<dbReference type="InterPro" id="IPR009057">
    <property type="entry name" value="Homeodomain-like_sf"/>
</dbReference>
<evidence type="ECO:0000313" key="14">
    <source>
        <dbReference type="EMBL" id="UZC85943.1"/>
    </source>
</evidence>
<dbReference type="GO" id="GO:0000976">
    <property type="term" value="F:transcription cis-regulatory region binding"/>
    <property type="evidence" value="ECO:0007669"/>
    <property type="project" value="TreeGrafter"/>
</dbReference>
<keyword evidence="19" id="KW-1185">Reference proteome</keyword>
<dbReference type="OrthoDB" id="6860332at2"/>
<dbReference type="RefSeq" id="WP_010673155.1">
    <property type="nucleotide sequence ID" value="NZ_AP019195.1"/>
</dbReference>
<dbReference type="EMBL" id="CP025706">
    <property type="protein sequence ID" value="AXB05707.1"/>
    <property type="molecule type" value="Genomic_DNA"/>
</dbReference>
<evidence type="ECO:0000313" key="19">
    <source>
        <dbReference type="Proteomes" id="UP001304847"/>
    </source>
</evidence>
<dbReference type="SUPFAM" id="SSF46689">
    <property type="entry name" value="Homeodomain-like"/>
    <property type="match status" value="1"/>
</dbReference>
<reference evidence="15" key="6">
    <citation type="submission" date="2023-03" db="EMBL/GenBank/DDBJ databases">
        <title>Aeromonas caviae strain AC1520.</title>
        <authorList>
            <person name="Xie T."/>
            <person name="Zhang Q."/>
            <person name="Deng J."/>
            <person name="Li X."/>
        </authorList>
    </citation>
    <scope>NUCLEOTIDE SEQUENCE</scope>
    <source>
        <strain evidence="15">AC1520</strain>
    </source>
</reference>
<dbReference type="Proteomes" id="UP001160758">
    <property type="component" value="Unassembled WGS sequence"/>
</dbReference>
<dbReference type="GeneID" id="48821127"/>